<evidence type="ECO:0000256" key="3">
    <source>
        <dbReference type="SAM" id="Phobius"/>
    </source>
</evidence>
<keyword evidence="3" id="KW-0472">Membrane</keyword>
<feature type="transmembrane region" description="Helical" evidence="3">
    <location>
        <begin position="317"/>
        <end position="333"/>
    </location>
</feature>
<reference evidence="5 6" key="1">
    <citation type="submission" date="2018-07" db="EMBL/GenBank/DDBJ databases">
        <title>The molecular basis for the intramolecular migration of carboxyl group in the catabolism of para-hydroxybenzoate via gentisate.</title>
        <authorList>
            <person name="Zhao H."/>
            <person name="Xu Y."/>
            <person name="Lin S."/>
            <person name="Spain J.C."/>
            <person name="Zhou N.-Y."/>
        </authorList>
    </citation>
    <scope>NUCLEOTIDE SEQUENCE [LARGE SCALE GENOMIC DNA]</scope>
    <source>
        <strain evidence="5 6">PHB-7a</strain>
    </source>
</reference>
<feature type="transmembrane region" description="Helical" evidence="3">
    <location>
        <begin position="210"/>
        <end position="229"/>
    </location>
</feature>
<evidence type="ECO:0000256" key="2">
    <source>
        <dbReference type="ARBA" id="ARBA00007400"/>
    </source>
</evidence>
<feature type="transmembrane region" description="Helical" evidence="3">
    <location>
        <begin position="157"/>
        <end position="179"/>
    </location>
</feature>
<feature type="transmembrane region" description="Helical" evidence="3">
    <location>
        <begin position="97"/>
        <end position="114"/>
    </location>
</feature>
<gene>
    <name evidence="5" type="ORF">DTO10_03920</name>
</gene>
<dbReference type="Proteomes" id="UP000260457">
    <property type="component" value="Chromosome"/>
</dbReference>
<dbReference type="PANTHER" id="PTHR23028:SF53">
    <property type="entry name" value="ACYL_TRANSF_3 DOMAIN-CONTAINING PROTEIN"/>
    <property type="match status" value="1"/>
</dbReference>
<proteinExistence type="inferred from homology"/>
<feature type="transmembrane region" description="Helical" evidence="3">
    <location>
        <begin position="274"/>
        <end position="296"/>
    </location>
</feature>
<dbReference type="Pfam" id="PF01757">
    <property type="entry name" value="Acyl_transf_3"/>
    <property type="match status" value="1"/>
</dbReference>
<dbReference type="InterPro" id="IPR050879">
    <property type="entry name" value="Acyltransferase_3"/>
</dbReference>
<protein>
    <submittedName>
        <fullName evidence="5">Acyltransferase</fullName>
    </submittedName>
</protein>
<dbReference type="PANTHER" id="PTHR23028">
    <property type="entry name" value="ACETYLTRANSFERASE"/>
    <property type="match status" value="1"/>
</dbReference>
<dbReference type="InterPro" id="IPR002656">
    <property type="entry name" value="Acyl_transf_3_dom"/>
</dbReference>
<comment type="subcellular location">
    <subcellularLocation>
        <location evidence="1">Membrane</location>
    </subcellularLocation>
</comment>
<keyword evidence="3" id="KW-1133">Transmembrane helix</keyword>
<dbReference type="EMBL" id="CP030926">
    <property type="protein sequence ID" value="AXN37641.1"/>
    <property type="molecule type" value="Genomic_DNA"/>
</dbReference>
<sequence length="394" mass="45926">MSSRYEELDSLRGLAALIVLIGHYMMIYPSYASYRYDSSSPYIFYLFKETPLRLFFSSGNESVILFFVLSGFVLYLSINNAKFHYPTYLIKRVFRIYLPYLIAIIIAILAKMLLSHNDMPFISNWFSKSWTVSDTPALLLQHLLFIGSYNTDAYNNVIWSLVHEMRISIIFPVLIILFIRKKFKYSLFWFMFLSFSSTMVLYLFGSNLNITSSLLSFHYITIFLLGAILAKYRHDLFNYTSKMKKTVKIIVLMIAFICFMYEGIIGEVDVLNNYIFRDYVVSCGVCIFMIISISSLKLSSLLRSKALTFLGKISYSLYLYHLISLFSFMYLFYDKLPTGLILIFSFFFSFLLSSLAYVFVEKPCMNLGSYITRRKKPVTEISVNPEPVKRKKIG</sequence>
<keyword evidence="6" id="KW-1185">Reference proteome</keyword>
<feature type="transmembrane region" description="Helical" evidence="3">
    <location>
        <begin position="12"/>
        <end position="34"/>
    </location>
</feature>
<evidence type="ECO:0000313" key="5">
    <source>
        <dbReference type="EMBL" id="AXN37641.1"/>
    </source>
</evidence>
<name>A0ABN5N0H7_9BACI</name>
<keyword evidence="5" id="KW-0012">Acyltransferase</keyword>
<evidence type="ECO:0000259" key="4">
    <source>
        <dbReference type="Pfam" id="PF01757"/>
    </source>
</evidence>
<feature type="transmembrane region" description="Helical" evidence="3">
    <location>
        <begin position="249"/>
        <end position="268"/>
    </location>
</feature>
<evidence type="ECO:0000256" key="1">
    <source>
        <dbReference type="ARBA" id="ARBA00004370"/>
    </source>
</evidence>
<feature type="transmembrane region" description="Helical" evidence="3">
    <location>
        <begin position="339"/>
        <end position="360"/>
    </location>
</feature>
<dbReference type="GO" id="GO:0016746">
    <property type="term" value="F:acyltransferase activity"/>
    <property type="evidence" value="ECO:0007669"/>
    <property type="project" value="UniProtKB-KW"/>
</dbReference>
<feature type="transmembrane region" description="Helical" evidence="3">
    <location>
        <begin position="186"/>
        <end position="204"/>
    </location>
</feature>
<keyword evidence="5" id="KW-0808">Transferase</keyword>
<dbReference type="RefSeq" id="WP_116820756.1">
    <property type="nucleotide sequence ID" value="NZ_CP030926.1"/>
</dbReference>
<accession>A0ABN5N0H7</accession>
<evidence type="ECO:0000313" key="6">
    <source>
        <dbReference type="Proteomes" id="UP000260457"/>
    </source>
</evidence>
<keyword evidence="3" id="KW-0812">Transmembrane</keyword>
<comment type="similarity">
    <text evidence="2">Belongs to the acyltransferase 3 family.</text>
</comment>
<feature type="transmembrane region" description="Helical" evidence="3">
    <location>
        <begin position="54"/>
        <end position="76"/>
    </location>
</feature>
<feature type="domain" description="Acyltransferase 3" evidence="4">
    <location>
        <begin position="6"/>
        <end position="357"/>
    </location>
</feature>
<organism evidence="5 6">
    <name type="scientific">Peribacillus butanolivorans</name>
    <dbReference type="NCBI Taxonomy" id="421767"/>
    <lineage>
        <taxon>Bacteria</taxon>
        <taxon>Bacillati</taxon>
        <taxon>Bacillota</taxon>
        <taxon>Bacilli</taxon>
        <taxon>Bacillales</taxon>
        <taxon>Bacillaceae</taxon>
        <taxon>Peribacillus</taxon>
    </lineage>
</organism>